<dbReference type="Pfam" id="PF02728">
    <property type="entry name" value="Cu_amine_oxidN3"/>
    <property type="match status" value="1"/>
</dbReference>
<evidence type="ECO:0000256" key="8">
    <source>
        <dbReference type="ARBA" id="ARBA00023002"/>
    </source>
</evidence>
<dbReference type="STRING" id="436010.A0A165YZI8"/>
<dbReference type="GO" id="GO:0008131">
    <property type="term" value="F:primary methylamine oxidase activity"/>
    <property type="evidence" value="ECO:0007669"/>
    <property type="project" value="UniProtKB-EC"/>
</dbReference>
<keyword evidence="7 12" id="KW-0801">TPQ</keyword>
<feature type="compositionally biased region" description="Low complexity" evidence="15">
    <location>
        <begin position="720"/>
        <end position="732"/>
    </location>
</feature>
<sequence length="740" mass="81051">MAHHTATPGTATSVQESVHTPQEKVQHPLDPLTADEIVAVSHSIRLYVASETSVKAVRFICLSLLAAPKRAVLAALGIALTPGGKPEAPVTIVRKAEADFLDAVTGESYNIVVAFKDGKWQVETLDKLPEGTEPQISVEELTQCELIIKADPEVQKLAKAVGVEPHQIYADGWSIGYDDRFPKSLRVQQGLVFARLSEHENLYAHPMDFIPVVDSLSGKVLSIDFPPHYQAGVKGGPPTLSRATTAPPPLSADSFAESKRERIPPPMKQFNFLPDLLAEDPAHKPRTDVKPLHVVQPEGVSFTMNGNELEWQKWKMHIAFSHREGIALSTVTYNDEGEVRPIFYRLSLAEMVVPYAAPEFPHPRKFAFDVGEYGMGTMANELSLGCDCLGQIHYLPGAFVAHDGSAVVIKNVICIHEEDAGVLWKHTDYRPGGRSQTVRSRRLVVSMVCTLANYAEYIWNYHFYQDGNIELEIRLTGILQVYPSADGEPNPFGTTIAPNVNAHYHQHIFSLRVDPMIDGLSNSVVETDIVPYSEGTGSAGNYAGNAFVTKETVLKAQTEGARAYDYATDRRWKITNPGRQHYATGKDVGYSIGMKGALTGLLAREDGWAAKRAAFAKKALWVVKDVEDAKGGRMWPSGKYVPQTRDEPADSVGTWVKEEGNIENADVVLFLTVGTTHIPRPEDWPVMPVEHMSILFKPNSFFKANPSMDVPGTKDTHSVPAFPNGPNGANGADGASCCAN</sequence>
<dbReference type="SUPFAM" id="SSF54416">
    <property type="entry name" value="Amine oxidase N-terminal region"/>
    <property type="match status" value="2"/>
</dbReference>
<feature type="domain" description="Copper amine oxidase catalytic" evidence="16">
    <location>
        <begin position="292"/>
        <end position="708"/>
    </location>
</feature>
<reference evidence="18 19" key="1">
    <citation type="journal article" date="2016" name="Mol. Biol. Evol.">
        <title>Comparative Genomics of Early-Diverging Mushroom-Forming Fungi Provides Insights into the Origins of Lignocellulose Decay Capabilities.</title>
        <authorList>
            <person name="Nagy L.G."/>
            <person name="Riley R."/>
            <person name="Tritt A."/>
            <person name="Adam C."/>
            <person name="Daum C."/>
            <person name="Floudas D."/>
            <person name="Sun H."/>
            <person name="Yadav J.S."/>
            <person name="Pangilinan J."/>
            <person name="Larsson K.H."/>
            <person name="Matsuura K."/>
            <person name="Barry K."/>
            <person name="Labutti K."/>
            <person name="Kuo R."/>
            <person name="Ohm R.A."/>
            <person name="Bhattacharya S.S."/>
            <person name="Shirouzu T."/>
            <person name="Yoshinaga Y."/>
            <person name="Martin F.M."/>
            <person name="Grigoriev I.V."/>
            <person name="Hibbett D.S."/>
        </authorList>
    </citation>
    <scope>NUCLEOTIDE SEQUENCE [LARGE SCALE GENOMIC DNA]</scope>
    <source>
        <strain evidence="18 19">CBS 109695</strain>
    </source>
</reference>
<comment type="catalytic activity">
    <reaction evidence="11">
        <text>a primary methyl amine + O2 + H2O = an aldehyde + H2O2 + NH4(+)</text>
        <dbReference type="Rhea" id="RHEA:16153"/>
        <dbReference type="ChEBI" id="CHEBI:15377"/>
        <dbReference type="ChEBI" id="CHEBI:15379"/>
        <dbReference type="ChEBI" id="CHEBI:16240"/>
        <dbReference type="ChEBI" id="CHEBI:17478"/>
        <dbReference type="ChEBI" id="CHEBI:28938"/>
        <dbReference type="ChEBI" id="CHEBI:228804"/>
        <dbReference type="EC" id="1.4.3.21"/>
    </reaction>
</comment>
<feature type="region of interest" description="Disordered" evidence="15">
    <location>
        <begin position="707"/>
        <end position="740"/>
    </location>
</feature>
<dbReference type="GO" id="GO:0005507">
    <property type="term" value="F:copper ion binding"/>
    <property type="evidence" value="ECO:0007669"/>
    <property type="project" value="InterPro"/>
</dbReference>
<dbReference type="Gene3D" id="2.70.98.20">
    <property type="entry name" value="Copper amine oxidase, catalytic domain"/>
    <property type="match status" value="1"/>
</dbReference>
<evidence type="ECO:0000256" key="9">
    <source>
        <dbReference type="ARBA" id="ARBA00023008"/>
    </source>
</evidence>
<evidence type="ECO:0000256" key="7">
    <source>
        <dbReference type="ARBA" id="ARBA00022772"/>
    </source>
</evidence>
<comment type="cofactor">
    <cofactor evidence="14">
        <name>Cu cation</name>
        <dbReference type="ChEBI" id="CHEBI:23378"/>
    </cofactor>
    <text evidence="14">Contains 1 topaquinone per subunit.</text>
</comment>
<evidence type="ECO:0000256" key="4">
    <source>
        <dbReference type="ARBA" id="ARBA00007983"/>
    </source>
</evidence>
<keyword evidence="6 14" id="KW-0479">Metal-binding</keyword>
<evidence type="ECO:0000256" key="12">
    <source>
        <dbReference type="PIRSR" id="PIRSR600269-50"/>
    </source>
</evidence>
<comment type="cofactor">
    <cofactor evidence="3">
        <name>Zn(2+)</name>
        <dbReference type="ChEBI" id="CHEBI:29105"/>
    </cofactor>
</comment>
<name>A0A165YZI8_9AGAM</name>
<evidence type="ECO:0000259" key="16">
    <source>
        <dbReference type="Pfam" id="PF01179"/>
    </source>
</evidence>
<dbReference type="AlphaFoldDB" id="A0A165YZI8"/>
<accession>A0A165YZI8</accession>
<dbReference type="PANTHER" id="PTHR10638:SF86">
    <property type="entry name" value="COPPER AMINE OXIDASE 1-RELATED"/>
    <property type="match status" value="1"/>
</dbReference>
<dbReference type="SUPFAM" id="SSF49998">
    <property type="entry name" value="Amine oxidase catalytic domain"/>
    <property type="match status" value="1"/>
</dbReference>
<evidence type="ECO:0000313" key="19">
    <source>
        <dbReference type="Proteomes" id="UP000076532"/>
    </source>
</evidence>
<evidence type="ECO:0000256" key="1">
    <source>
        <dbReference type="ARBA" id="ARBA00001935"/>
    </source>
</evidence>
<dbReference type="InterPro" id="IPR049947">
    <property type="entry name" value="Cu_Am_Ox_Cu-bd"/>
</dbReference>
<evidence type="ECO:0000256" key="2">
    <source>
        <dbReference type="ARBA" id="ARBA00001936"/>
    </source>
</evidence>
<dbReference type="InterPro" id="IPR000269">
    <property type="entry name" value="Cu_amine_oxidase"/>
</dbReference>
<feature type="region of interest" description="Disordered" evidence="15">
    <location>
        <begin position="1"/>
        <end position="27"/>
    </location>
</feature>
<gene>
    <name evidence="18" type="ORF">FIBSPDRAFT_838771</name>
</gene>
<protein>
    <recommendedName>
        <fullName evidence="14">Amine oxidase</fullName>
        <ecNumber evidence="14">1.4.3.-</ecNumber>
    </recommendedName>
</protein>
<proteinExistence type="inferred from homology"/>
<feature type="domain" description="Copper amine oxidase N3-terminal" evidence="17">
    <location>
        <begin position="134"/>
        <end position="227"/>
    </location>
</feature>
<keyword evidence="9 14" id="KW-0186">Copper</keyword>
<feature type="active site" description="Schiff-base intermediate with substrate; via topaquinone" evidence="12">
    <location>
        <position position="454"/>
    </location>
</feature>
<feature type="active site" description="Proton acceptor" evidence="12">
    <location>
        <position position="369"/>
    </location>
</feature>
<dbReference type="EMBL" id="KV417686">
    <property type="protein sequence ID" value="KZP10081.1"/>
    <property type="molecule type" value="Genomic_DNA"/>
</dbReference>
<feature type="region of interest" description="Disordered" evidence="15">
    <location>
        <begin position="234"/>
        <end position="257"/>
    </location>
</feature>
<organism evidence="18 19">
    <name type="scientific">Athelia psychrophila</name>
    <dbReference type="NCBI Taxonomy" id="1759441"/>
    <lineage>
        <taxon>Eukaryota</taxon>
        <taxon>Fungi</taxon>
        <taxon>Dikarya</taxon>
        <taxon>Basidiomycota</taxon>
        <taxon>Agaricomycotina</taxon>
        <taxon>Agaricomycetes</taxon>
        <taxon>Agaricomycetidae</taxon>
        <taxon>Atheliales</taxon>
        <taxon>Atheliaceae</taxon>
        <taxon>Athelia</taxon>
    </lineage>
</organism>
<dbReference type="PANTHER" id="PTHR10638">
    <property type="entry name" value="COPPER AMINE OXIDASE"/>
    <property type="match status" value="1"/>
</dbReference>
<comment type="cofactor">
    <cofactor evidence="1">
        <name>Cu cation</name>
        <dbReference type="ChEBI" id="CHEBI:23378"/>
    </cofactor>
</comment>
<dbReference type="Pfam" id="PF01179">
    <property type="entry name" value="Cu_amine_oxid"/>
    <property type="match status" value="1"/>
</dbReference>
<evidence type="ECO:0000313" key="18">
    <source>
        <dbReference type="EMBL" id="KZP10081.1"/>
    </source>
</evidence>
<dbReference type="OrthoDB" id="5379943at2759"/>
<dbReference type="Gene3D" id="3.10.450.40">
    <property type="match status" value="2"/>
</dbReference>
<comment type="PTM">
    <text evidence="13 14">Topaquinone (TPQ) is generated by copper-dependent autoxidation of a specific tyrosyl residue.</text>
</comment>
<feature type="compositionally biased region" description="Polar residues" evidence="15">
    <location>
        <begin position="7"/>
        <end position="20"/>
    </location>
</feature>
<feature type="modified residue" description="2',4',5'-topaquinone" evidence="13">
    <location>
        <position position="454"/>
    </location>
</feature>
<comment type="cofactor">
    <cofactor evidence="2">
        <name>Mn(2+)</name>
        <dbReference type="ChEBI" id="CHEBI:29035"/>
    </cofactor>
</comment>
<evidence type="ECO:0000259" key="17">
    <source>
        <dbReference type="Pfam" id="PF02728"/>
    </source>
</evidence>
<dbReference type="Proteomes" id="UP000076532">
    <property type="component" value="Unassembled WGS sequence"/>
</dbReference>
<evidence type="ECO:0000256" key="13">
    <source>
        <dbReference type="PIRSR" id="PIRSR600269-51"/>
    </source>
</evidence>
<keyword evidence="19" id="KW-1185">Reference proteome</keyword>
<dbReference type="InterPro" id="IPR015798">
    <property type="entry name" value="Cu_amine_oxidase_C"/>
</dbReference>
<dbReference type="EC" id="1.4.3.-" evidence="14"/>
<evidence type="ECO:0000256" key="15">
    <source>
        <dbReference type="SAM" id="MobiDB-lite"/>
    </source>
</evidence>
<evidence type="ECO:0000256" key="5">
    <source>
        <dbReference type="ARBA" id="ARBA00011738"/>
    </source>
</evidence>
<keyword evidence="8 14" id="KW-0560">Oxidoreductase</keyword>
<dbReference type="InterPro" id="IPR036460">
    <property type="entry name" value="Cu_amine_oxidase_C_sf"/>
</dbReference>
<dbReference type="FunFam" id="2.70.98.20:FF:000006">
    <property type="entry name" value="Amine oxidase"/>
    <property type="match status" value="1"/>
</dbReference>
<evidence type="ECO:0000256" key="3">
    <source>
        <dbReference type="ARBA" id="ARBA00001947"/>
    </source>
</evidence>
<evidence type="ECO:0000256" key="6">
    <source>
        <dbReference type="ARBA" id="ARBA00022723"/>
    </source>
</evidence>
<keyword evidence="10" id="KW-0464">Manganese</keyword>
<dbReference type="InterPro" id="IPR016182">
    <property type="entry name" value="Cu_amine_oxidase_N-reg"/>
</dbReference>
<comment type="similarity">
    <text evidence="4 14">Belongs to the copper/topaquinone oxidase family.</text>
</comment>
<evidence type="ECO:0000256" key="14">
    <source>
        <dbReference type="RuleBase" id="RU000672"/>
    </source>
</evidence>
<dbReference type="GO" id="GO:0048038">
    <property type="term" value="F:quinone binding"/>
    <property type="evidence" value="ECO:0007669"/>
    <property type="project" value="InterPro"/>
</dbReference>
<evidence type="ECO:0000256" key="11">
    <source>
        <dbReference type="ARBA" id="ARBA00048032"/>
    </source>
</evidence>
<dbReference type="InterPro" id="IPR015802">
    <property type="entry name" value="Cu_amine_oxidase_N3"/>
</dbReference>
<evidence type="ECO:0000256" key="10">
    <source>
        <dbReference type="ARBA" id="ARBA00023211"/>
    </source>
</evidence>
<dbReference type="PROSITE" id="PS01165">
    <property type="entry name" value="COPPER_AMINE_OXID_2"/>
    <property type="match status" value="1"/>
</dbReference>
<dbReference type="GO" id="GO:0009308">
    <property type="term" value="P:amine metabolic process"/>
    <property type="evidence" value="ECO:0007669"/>
    <property type="project" value="UniProtKB-UniRule"/>
</dbReference>
<comment type="subunit">
    <text evidence="5">Homodimer.</text>
</comment>